<dbReference type="GO" id="GO:0003676">
    <property type="term" value="F:nucleic acid binding"/>
    <property type="evidence" value="ECO:0007669"/>
    <property type="project" value="UniProtKB-UniRule"/>
</dbReference>
<proteinExistence type="predicted"/>
<keyword evidence="3" id="KW-1185">Reference proteome</keyword>
<dbReference type="EMBL" id="CAIX01000095">
    <property type="protein sequence ID" value="CCI45316.1"/>
    <property type="molecule type" value="Genomic_DNA"/>
</dbReference>
<gene>
    <name evidence="2" type="ORF">BN9_061890</name>
</gene>
<feature type="domain" description="R3H" evidence="1">
    <location>
        <begin position="191"/>
        <end position="261"/>
    </location>
</feature>
<evidence type="ECO:0000259" key="1">
    <source>
        <dbReference type="PROSITE" id="PS51061"/>
    </source>
</evidence>
<dbReference type="OrthoDB" id="75169at2759"/>
<dbReference type="PROSITE" id="PS51061">
    <property type="entry name" value="R3H"/>
    <property type="match status" value="1"/>
</dbReference>
<protein>
    <recommendedName>
        <fullName evidence="1">R3H domain-containing protein</fullName>
    </recommendedName>
</protein>
<dbReference type="InterPro" id="IPR039629">
    <property type="entry name" value="R3HDM4"/>
</dbReference>
<accession>A0A024GEX0</accession>
<evidence type="ECO:0000313" key="3">
    <source>
        <dbReference type="Proteomes" id="UP000053237"/>
    </source>
</evidence>
<dbReference type="Gene3D" id="3.30.1370.50">
    <property type="entry name" value="R3H-like domain"/>
    <property type="match status" value="1"/>
</dbReference>
<dbReference type="SUPFAM" id="SSF82708">
    <property type="entry name" value="R3H domain"/>
    <property type="match status" value="1"/>
</dbReference>
<organism evidence="2 3">
    <name type="scientific">Albugo candida</name>
    <dbReference type="NCBI Taxonomy" id="65357"/>
    <lineage>
        <taxon>Eukaryota</taxon>
        <taxon>Sar</taxon>
        <taxon>Stramenopiles</taxon>
        <taxon>Oomycota</taxon>
        <taxon>Peronosporomycetes</taxon>
        <taxon>Albuginales</taxon>
        <taxon>Albuginaceae</taxon>
        <taxon>Albugo</taxon>
    </lineage>
</organism>
<name>A0A024GEX0_9STRA</name>
<dbReference type="AlphaFoldDB" id="A0A024GEX0"/>
<dbReference type="PANTHER" id="PTHR32019:SF2">
    <property type="entry name" value="R3H DOMAIN-CONTAINING PROTEIN 4"/>
    <property type="match status" value="1"/>
</dbReference>
<dbReference type="Proteomes" id="UP000053237">
    <property type="component" value="Unassembled WGS sequence"/>
</dbReference>
<dbReference type="PANTHER" id="PTHR32019">
    <property type="entry name" value="R3H DOMAIN-CONTAINING PROTEIN 4"/>
    <property type="match status" value="1"/>
</dbReference>
<sequence>MEDILRTEYEKMYISTNKFDRITEEGEDLSRLFKKNIHLNEGHKLRSLRLPVRALPYILSMNQAPSGKRNQKRWANDYHIENSEMLGNNVEELMQHLHIQVNWRSNFQQLAKDRALQDAFLEAKVHPKPISTNCRNKKTGYWNEAEYMFRRMDRRARALLSKSIISFGSFLEAMEHTILHFVKWREAPSDLELMPALRKMLISPLEITESAFSVRSLRLSLPNSPFHRLLVHALCQFYGLQSKTEQNQEKSFKTIVVLQPQTEKMEKLNCTAISLCRFLLETRVPHHENNKEDSMEVSTRTSECSDGYCVMEFPET</sequence>
<dbReference type="InParanoid" id="A0A024GEX0"/>
<dbReference type="InterPro" id="IPR036867">
    <property type="entry name" value="R3H_dom_sf"/>
</dbReference>
<evidence type="ECO:0000313" key="2">
    <source>
        <dbReference type="EMBL" id="CCI45316.1"/>
    </source>
</evidence>
<reference evidence="2 3" key="1">
    <citation type="submission" date="2012-05" db="EMBL/GenBank/DDBJ databases">
        <title>Recombination and specialization in a pathogen metapopulation.</title>
        <authorList>
            <person name="Gardiner A."/>
            <person name="Kemen E."/>
            <person name="Schultz-Larsen T."/>
            <person name="MacLean D."/>
            <person name="Van Oosterhout C."/>
            <person name="Jones J.D.G."/>
        </authorList>
    </citation>
    <scope>NUCLEOTIDE SEQUENCE [LARGE SCALE GENOMIC DNA]</scope>
    <source>
        <strain evidence="2 3">Ac Nc2</strain>
    </source>
</reference>
<comment type="caution">
    <text evidence="2">The sequence shown here is derived from an EMBL/GenBank/DDBJ whole genome shotgun (WGS) entry which is preliminary data.</text>
</comment>
<dbReference type="InterPro" id="IPR001374">
    <property type="entry name" value="R3H_dom"/>
</dbReference>